<keyword evidence="2" id="KW-1133">Transmembrane helix</keyword>
<evidence type="ECO:0000256" key="2">
    <source>
        <dbReference type="SAM" id="Phobius"/>
    </source>
</evidence>
<feature type="signal peptide" evidence="3">
    <location>
        <begin position="1"/>
        <end position="23"/>
    </location>
</feature>
<keyword evidence="2" id="KW-0472">Membrane</keyword>
<reference evidence="4 5" key="1">
    <citation type="submission" date="2020-08" db="EMBL/GenBank/DDBJ databases">
        <title>Genomic Encyclopedia of Type Strains, Phase III (KMG-III): the genomes of soil and plant-associated and newly described type strains.</title>
        <authorList>
            <person name="Whitman W."/>
        </authorList>
    </citation>
    <scope>NUCLEOTIDE SEQUENCE [LARGE SCALE GENOMIC DNA]</scope>
    <source>
        <strain evidence="4 5">CECT 8960</strain>
    </source>
</reference>
<gene>
    <name evidence="4" type="ORF">FHR82_008542</name>
</gene>
<name>A0A7W7VJ81_9PSEU</name>
<evidence type="ECO:0008006" key="6">
    <source>
        <dbReference type="Google" id="ProtNLM"/>
    </source>
</evidence>
<evidence type="ECO:0000256" key="1">
    <source>
        <dbReference type="SAM" id="MobiDB-lite"/>
    </source>
</evidence>
<organism evidence="4 5">
    <name type="scientific">Actinophytocola algeriensis</name>
    <dbReference type="NCBI Taxonomy" id="1768010"/>
    <lineage>
        <taxon>Bacteria</taxon>
        <taxon>Bacillati</taxon>
        <taxon>Actinomycetota</taxon>
        <taxon>Actinomycetes</taxon>
        <taxon>Pseudonocardiales</taxon>
        <taxon>Pseudonocardiaceae</taxon>
    </lineage>
</organism>
<feature type="transmembrane region" description="Helical" evidence="2">
    <location>
        <begin position="684"/>
        <end position="705"/>
    </location>
</feature>
<dbReference type="RefSeq" id="WP_184816273.1">
    <property type="nucleotide sequence ID" value="NZ_JACHJQ010000012.1"/>
</dbReference>
<evidence type="ECO:0000256" key="3">
    <source>
        <dbReference type="SAM" id="SignalP"/>
    </source>
</evidence>
<accession>A0A7W7VJ81</accession>
<dbReference type="EMBL" id="JACHJQ010000012">
    <property type="protein sequence ID" value="MBB4912271.1"/>
    <property type="molecule type" value="Genomic_DNA"/>
</dbReference>
<comment type="caution">
    <text evidence="4">The sequence shown here is derived from an EMBL/GenBank/DDBJ whole genome shotgun (WGS) entry which is preliminary data.</text>
</comment>
<keyword evidence="5" id="KW-1185">Reference proteome</keyword>
<dbReference type="Proteomes" id="UP000520767">
    <property type="component" value="Unassembled WGS sequence"/>
</dbReference>
<evidence type="ECO:0000313" key="5">
    <source>
        <dbReference type="Proteomes" id="UP000520767"/>
    </source>
</evidence>
<keyword evidence="3" id="KW-0732">Signal</keyword>
<dbReference type="AlphaFoldDB" id="A0A7W7VJ81"/>
<evidence type="ECO:0000313" key="4">
    <source>
        <dbReference type="EMBL" id="MBB4912271.1"/>
    </source>
</evidence>
<proteinExistence type="predicted"/>
<feature type="region of interest" description="Disordered" evidence="1">
    <location>
        <begin position="638"/>
        <end position="677"/>
    </location>
</feature>
<keyword evidence="2" id="KW-0812">Transmembrane</keyword>
<feature type="chain" id="PRO_5031205391" description="Repeat protein (TIGR01451 family)" evidence="3">
    <location>
        <begin position="24"/>
        <end position="709"/>
    </location>
</feature>
<protein>
    <recommendedName>
        <fullName evidence="6">Repeat protein (TIGR01451 family)</fullName>
    </recommendedName>
</protein>
<sequence length="709" mass="70298">MRRPIGVLAVAALLTLVAPPIPAAPEAPEWTVAFDDDVPGDLVLVGNTVTACPAAATACRAAEDTGSGALNNDHPMVWVDTDDDPRTVTSSSAALDIPAGARIVHATLSWAGTLPDGSGPCARTGTWPPGSPASVVLSVAGAAAPLSAPVTAGAAPPRSDRWYSAHADVTDRFAATTGPVALTVGGVWTGRGHDCAGGWSMSAVWSHDGAPRHRVVVHTGHASVGSGPAHVLLHPPGLRIAGGTPRLGVVALEGDQGIGGDALVVNGSPRPEPTGTGSQDNFFVAGATGARAPAHRNNMSVDAKTVELTGVRPGVTSVDVVATAGPDHYLLHVLALSVPLPGIALVTDVDRPVAHAGEAITQRAVVTNTGGVPLHGTSVTFGLDPACAKDVGPLGPGEHAEVACTGPAVTGALTASAAATDPAGGALTATATTTTRVIRPALALRIGTPHDVVLAGEVVTHRVVVTNSGDAALSSVRLAGLGCAGEVAATLIPGSSATTDCLTPATTAPVTATALDELGAPVTATTGVPYRIVRADLDIDVTVPPGPIAPGDVVTLTVRVRNTGDVTLTDLVVTGEPAECGRPLPDLAPGAATVYTCRLVVDGPVTVALVVSGTPALPGRPTGAVAAVHRTTTVAVAPGNPLPDIASRAPEPATPAPARVPAPASVPEHELADGGPLRSPLTPAVIAVLGVLVMTVSLGGLSSAARRVR</sequence>